<dbReference type="PANTHER" id="PTHR42973">
    <property type="entry name" value="BINDING OXIDOREDUCTASE, PUTATIVE (AFU_ORTHOLOGUE AFUA_1G17690)-RELATED"/>
    <property type="match status" value="1"/>
</dbReference>
<dbReference type="InterPro" id="IPR006093">
    <property type="entry name" value="Oxy_OxRdtase_FAD_BS"/>
</dbReference>
<dbReference type="Pfam" id="PF01565">
    <property type="entry name" value="FAD_binding_4"/>
    <property type="match status" value="1"/>
</dbReference>
<evidence type="ECO:0000313" key="7">
    <source>
        <dbReference type="EMBL" id="MDN4614622.1"/>
    </source>
</evidence>
<evidence type="ECO:0000256" key="3">
    <source>
        <dbReference type="ARBA" id="ARBA00022630"/>
    </source>
</evidence>
<dbReference type="InterPro" id="IPR012951">
    <property type="entry name" value="BBE"/>
</dbReference>
<dbReference type="InterPro" id="IPR036318">
    <property type="entry name" value="FAD-bd_PCMH-like_sf"/>
</dbReference>
<evidence type="ECO:0000259" key="6">
    <source>
        <dbReference type="PROSITE" id="PS51387"/>
    </source>
</evidence>
<organism evidence="7 8">
    <name type="scientific">Leifsonia williamsii</name>
    <dbReference type="NCBI Taxonomy" id="3035919"/>
    <lineage>
        <taxon>Bacteria</taxon>
        <taxon>Bacillati</taxon>
        <taxon>Actinomycetota</taxon>
        <taxon>Actinomycetes</taxon>
        <taxon>Micrococcales</taxon>
        <taxon>Microbacteriaceae</taxon>
        <taxon>Leifsonia</taxon>
    </lineage>
</organism>
<gene>
    <name evidence="7" type="ORF">P5G50_09165</name>
</gene>
<dbReference type="InterPro" id="IPR006094">
    <property type="entry name" value="Oxid_FAD_bind_N"/>
</dbReference>
<dbReference type="PANTHER" id="PTHR42973:SF39">
    <property type="entry name" value="FAD-BINDING PCMH-TYPE DOMAIN-CONTAINING PROTEIN"/>
    <property type="match status" value="1"/>
</dbReference>
<sequence length="459" mass="48063">MSLTETAVSDRFRDLAARLTGSVVTAADQDWDAARQAWNLAADQRPESVVVAADAPDVVAAVQFAAANGLRVVPQGTGHLAGPLGDLSGVLLLRTAALRSVDVDPDALTVRVGAGVVWGEVTAALAPHGLAALAGSSPDVGVAGYMTGGGYSWLAREHGLGCTAVTAFDVVTADGVQRHATADEEPDLFWALRGGGGNTAIVTSLTFGVFPIPQVYAGMILYPIERADEVLHAYERWTRDLTEAATTCVRLVRVPPMPDIPEFLRGKAFVGVDGAIDLPDDEAAAVLQPLRDLGPAIDTFGPLPTAQLGMLHMDPPGPVPGLGDGLILTDLTEGAIEALLDVAGPEAQTALLAVDLRHLGGAVARPAEQGGALDHLAGRFLLYAVGVVADPALVPVIERDLATLRAALEPWTEPIDYANFREVKADATRFFGPETLDRLRAVKAHYDPQDVIRTAHPLG</sequence>
<keyword evidence="8" id="KW-1185">Reference proteome</keyword>
<dbReference type="PROSITE" id="PS00862">
    <property type="entry name" value="OX2_COVAL_FAD"/>
    <property type="match status" value="1"/>
</dbReference>
<dbReference type="InterPro" id="IPR050416">
    <property type="entry name" value="FAD-linked_Oxidoreductase"/>
</dbReference>
<keyword evidence="3" id="KW-0285">Flavoprotein</keyword>
<evidence type="ECO:0000256" key="4">
    <source>
        <dbReference type="ARBA" id="ARBA00022827"/>
    </source>
</evidence>
<keyword evidence="4" id="KW-0274">FAD</keyword>
<proteinExistence type="inferred from homology"/>
<dbReference type="SUPFAM" id="SSF56176">
    <property type="entry name" value="FAD-binding/transporter-associated domain-like"/>
    <property type="match status" value="1"/>
</dbReference>
<dbReference type="Proteomes" id="UP001174208">
    <property type="component" value="Unassembled WGS sequence"/>
</dbReference>
<dbReference type="InterPro" id="IPR016166">
    <property type="entry name" value="FAD-bd_PCMH"/>
</dbReference>
<dbReference type="Gene3D" id="3.30.465.10">
    <property type="match status" value="1"/>
</dbReference>
<comment type="similarity">
    <text evidence="2">Belongs to the oxygen-dependent FAD-linked oxidoreductase family.</text>
</comment>
<evidence type="ECO:0000256" key="5">
    <source>
        <dbReference type="ARBA" id="ARBA00023002"/>
    </source>
</evidence>
<dbReference type="Pfam" id="PF08031">
    <property type="entry name" value="BBE"/>
    <property type="match status" value="1"/>
</dbReference>
<dbReference type="EMBL" id="JAROCF010000001">
    <property type="protein sequence ID" value="MDN4614622.1"/>
    <property type="molecule type" value="Genomic_DNA"/>
</dbReference>
<evidence type="ECO:0000256" key="1">
    <source>
        <dbReference type="ARBA" id="ARBA00001974"/>
    </source>
</evidence>
<protein>
    <submittedName>
        <fullName evidence="7">FAD-binding oxidoreductase</fullName>
    </submittedName>
</protein>
<comment type="caution">
    <text evidence="7">The sequence shown here is derived from an EMBL/GenBank/DDBJ whole genome shotgun (WGS) entry which is preliminary data.</text>
</comment>
<dbReference type="InterPro" id="IPR016167">
    <property type="entry name" value="FAD-bd_PCMH_sub1"/>
</dbReference>
<evidence type="ECO:0000313" key="8">
    <source>
        <dbReference type="Proteomes" id="UP001174208"/>
    </source>
</evidence>
<dbReference type="Gene3D" id="3.40.462.20">
    <property type="match status" value="1"/>
</dbReference>
<dbReference type="RefSeq" id="WP_301210781.1">
    <property type="nucleotide sequence ID" value="NZ_JAROCF010000001.1"/>
</dbReference>
<evidence type="ECO:0000256" key="2">
    <source>
        <dbReference type="ARBA" id="ARBA00005466"/>
    </source>
</evidence>
<accession>A0ABT8KBT7</accession>
<reference evidence="7" key="1">
    <citation type="submission" date="2023-06" db="EMBL/GenBank/DDBJ databases">
        <title>MT1 and MT2 Draft Genomes of Novel Species.</title>
        <authorList>
            <person name="Venkateswaran K."/>
        </authorList>
    </citation>
    <scope>NUCLEOTIDE SEQUENCE</scope>
    <source>
        <strain evidence="7">F6_8S_P_1B</strain>
    </source>
</reference>
<keyword evidence="5" id="KW-0560">Oxidoreductase</keyword>
<dbReference type="InterPro" id="IPR016169">
    <property type="entry name" value="FAD-bd_PCMH_sub2"/>
</dbReference>
<feature type="domain" description="FAD-binding PCMH-type" evidence="6">
    <location>
        <begin position="42"/>
        <end position="212"/>
    </location>
</feature>
<comment type="cofactor">
    <cofactor evidence="1">
        <name>FAD</name>
        <dbReference type="ChEBI" id="CHEBI:57692"/>
    </cofactor>
</comment>
<name>A0ABT8KBT7_9MICO</name>
<dbReference type="Gene3D" id="3.30.43.10">
    <property type="entry name" value="Uridine Diphospho-n-acetylenolpyruvylglucosamine Reductase, domain 2"/>
    <property type="match status" value="1"/>
</dbReference>
<dbReference type="PROSITE" id="PS51387">
    <property type="entry name" value="FAD_PCMH"/>
    <property type="match status" value="1"/>
</dbReference>